<dbReference type="PANTHER" id="PTHR36933:SF1">
    <property type="entry name" value="SLL0788 PROTEIN"/>
    <property type="match status" value="1"/>
</dbReference>
<organism evidence="3 4">
    <name type="scientific">Petropleomorpha daqingensis</name>
    <dbReference type="NCBI Taxonomy" id="2026353"/>
    <lineage>
        <taxon>Bacteria</taxon>
        <taxon>Bacillati</taxon>
        <taxon>Actinomycetota</taxon>
        <taxon>Actinomycetes</taxon>
        <taxon>Geodermatophilales</taxon>
        <taxon>Geodermatophilaceae</taxon>
        <taxon>Petropleomorpha</taxon>
    </lineage>
</organism>
<dbReference type="InterPro" id="IPR005183">
    <property type="entry name" value="DUF305_CopM-like"/>
</dbReference>
<protein>
    <submittedName>
        <fullName evidence="3">Uncharacterized protein (DUF305 family)</fullName>
    </submittedName>
</protein>
<dbReference type="RefSeq" id="WP_366488668.1">
    <property type="nucleotide sequence ID" value="NZ_JACBZT010000001.1"/>
</dbReference>
<evidence type="ECO:0000259" key="2">
    <source>
        <dbReference type="Pfam" id="PF03713"/>
    </source>
</evidence>
<keyword evidence="4" id="KW-1185">Reference proteome</keyword>
<dbReference type="Proteomes" id="UP000541969">
    <property type="component" value="Unassembled WGS sequence"/>
</dbReference>
<proteinExistence type="predicted"/>
<keyword evidence="1" id="KW-1133">Transmembrane helix</keyword>
<sequence length="225" mass="23701">MTVSAAVEEQTQAPAVAPGRSPLRVVLLAVIAVGLLLIGGASAVVLGIGQDETPTSDSVDAGFSRDMSVHHLQGVEMANLALTQATDPQVRSLAFDISATQTNQVGRMQGWLSLWGLPLSGGEQMAWMGDAHQHTANGLMPGMATEQELTELQSLQGTAFDIRFLQLMIRHHQGGRAMAEYAAQHAQLEPVRSLARSIVDTQTAETTTMAAMLTALGGTPLPPPS</sequence>
<dbReference type="AlphaFoldDB" id="A0A853CE92"/>
<dbReference type="InterPro" id="IPR012347">
    <property type="entry name" value="Ferritin-like"/>
</dbReference>
<evidence type="ECO:0000256" key="1">
    <source>
        <dbReference type="SAM" id="Phobius"/>
    </source>
</evidence>
<dbReference type="Pfam" id="PF03713">
    <property type="entry name" value="DUF305"/>
    <property type="match status" value="1"/>
</dbReference>
<dbReference type="Gene3D" id="1.20.1260.10">
    <property type="match status" value="1"/>
</dbReference>
<comment type="caution">
    <text evidence="3">The sequence shown here is derived from an EMBL/GenBank/DDBJ whole genome shotgun (WGS) entry which is preliminary data.</text>
</comment>
<name>A0A853CE92_9ACTN</name>
<feature type="domain" description="DUF305" evidence="2">
    <location>
        <begin position="60"/>
        <end position="213"/>
    </location>
</feature>
<dbReference type="EMBL" id="JACBZT010000001">
    <property type="protein sequence ID" value="NYJ04453.1"/>
    <property type="molecule type" value="Genomic_DNA"/>
</dbReference>
<dbReference type="PANTHER" id="PTHR36933">
    <property type="entry name" value="SLL0788 PROTEIN"/>
    <property type="match status" value="1"/>
</dbReference>
<evidence type="ECO:0000313" key="3">
    <source>
        <dbReference type="EMBL" id="NYJ04453.1"/>
    </source>
</evidence>
<accession>A0A853CE92</accession>
<evidence type="ECO:0000313" key="4">
    <source>
        <dbReference type="Proteomes" id="UP000541969"/>
    </source>
</evidence>
<keyword evidence="1" id="KW-0472">Membrane</keyword>
<feature type="transmembrane region" description="Helical" evidence="1">
    <location>
        <begin position="25"/>
        <end position="48"/>
    </location>
</feature>
<reference evidence="3 4" key="1">
    <citation type="submission" date="2020-07" db="EMBL/GenBank/DDBJ databases">
        <title>Sequencing the genomes of 1000 actinobacteria strains.</title>
        <authorList>
            <person name="Klenk H.-P."/>
        </authorList>
    </citation>
    <scope>NUCLEOTIDE SEQUENCE [LARGE SCALE GENOMIC DNA]</scope>
    <source>
        <strain evidence="3 4">DSM 104001</strain>
    </source>
</reference>
<keyword evidence="1" id="KW-0812">Transmembrane</keyword>
<gene>
    <name evidence="3" type="ORF">GGQ55_000731</name>
</gene>